<dbReference type="EMBL" id="JAMTCS010000005">
    <property type="protein sequence ID" value="MCP2264523.1"/>
    <property type="molecule type" value="Genomic_DNA"/>
</dbReference>
<dbReference type="PANTHER" id="PTHR23518:SF2">
    <property type="entry name" value="MAJOR FACILITATOR SUPERFAMILY TRANSPORTER"/>
    <property type="match status" value="1"/>
</dbReference>
<evidence type="ECO:0000256" key="3">
    <source>
        <dbReference type="ARBA" id="ARBA00022989"/>
    </source>
</evidence>
<dbReference type="GO" id="GO:0005886">
    <property type="term" value="C:plasma membrane"/>
    <property type="evidence" value="ECO:0007669"/>
    <property type="project" value="UniProtKB-SubCell"/>
</dbReference>
<evidence type="ECO:0000256" key="5">
    <source>
        <dbReference type="SAM" id="MobiDB-lite"/>
    </source>
</evidence>
<evidence type="ECO:0000256" key="6">
    <source>
        <dbReference type="SAM" id="Phobius"/>
    </source>
</evidence>
<feature type="transmembrane region" description="Helical" evidence="6">
    <location>
        <begin position="284"/>
        <end position="303"/>
    </location>
</feature>
<dbReference type="Gene3D" id="1.20.1250.20">
    <property type="entry name" value="MFS general substrate transporter like domains"/>
    <property type="match status" value="2"/>
</dbReference>
<gene>
    <name evidence="8" type="ORF">APR03_001861</name>
</gene>
<feature type="compositionally biased region" description="Basic and acidic residues" evidence="5">
    <location>
        <begin position="30"/>
        <end position="39"/>
    </location>
</feature>
<evidence type="ECO:0000313" key="9">
    <source>
        <dbReference type="Proteomes" id="UP001139493"/>
    </source>
</evidence>
<comment type="caution">
    <text evidence="8">The sequence shown here is derived from an EMBL/GenBank/DDBJ whole genome shotgun (WGS) entry which is preliminary data.</text>
</comment>
<name>A0A9X2G2Z7_9MICO</name>
<dbReference type="InterPro" id="IPR011701">
    <property type="entry name" value="MFS"/>
</dbReference>
<feature type="transmembrane region" description="Helical" evidence="6">
    <location>
        <begin position="346"/>
        <end position="366"/>
    </location>
</feature>
<feature type="region of interest" description="Disordered" evidence="5">
    <location>
        <begin position="1"/>
        <end position="44"/>
    </location>
</feature>
<evidence type="ECO:0000256" key="2">
    <source>
        <dbReference type="ARBA" id="ARBA00022692"/>
    </source>
</evidence>
<protein>
    <submittedName>
        <fullName evidence="8">Sugar phosphate permease</fullName>
    </submittedName>
</protein>
<dbReference type="Proteomes" id="UP001139493">
    <property type="component" value="Unassembled WGS sequence"/>
</dbReference>
<keyword evidence="2 6" id="KW-0812">Transmembrane</keyword>
<feature type="transmembrane region" description="Helical" evidence="6">
    <location>
        <begin position="436"/>
        <end position="455"/>
    </location>
</feature>
<dbReference type="PROSITE" id="PS50850">
    <property type="entry name" value="MFS"/>
    <property type="match status" value="1"/>
</dbReference>
<evidence type="ECO:0000259" key="7">
    <source>
        <dbReference type="PROSITE" id="PS50850"/>
    </source>
</evidence>
<dbReference type="AlphaFoldDB" id="A0A9X2G2Z7"/>
<keyword evidence="9" id="KW-1185">Reference proteome</keyword>
<accession>A0A9X2G2Z7</accession>
<dbReference type="Pfam" id="PF07690">
    <property type="entry name" value="MFS_1"/>
    <property type="match status" value="2"/>
</dbReference>
<organism evidence="8 9">
    <name type="scientific">Promicromonospora thailandica</name>
    <dbReference type="NCBI Taxonomy" id="765201"/>
    <lineage>
        <taxon>Bacteria</taxon>
        <taxon>Bacillati</taxon>
        <taxon>Actinomycetota</taxon>
        <taxon>Actinomycetes</taxon>
        <taxon>Micrococcales</taxon>
        <taxon>Promicromonosporaceae</taxon>
        <taxon>Promicromonospora</taxon>
    </lineage>
</organism>
<sequence>MSGLVRAVPGDAGQPIRTAPEATPQTPEPRPPRRPDAARRRAGRVPSTVVTLGVVSFLTDVSSEAVTAILPLYVTAALGLSVVAYGVVDGLVQGAGALVRVAGGWVSDRTDRPKWVAAVGYGLSALTRVGLLFATGLPAIASLVVTDRVGKGVRTAPRDALIAAAANPRNLGRSFGVHRALDTAGAALGPLLAFAVLWAIPDGWTTIFVISLGAAVLGVGALVLLVPDLRPRQAAWLRAHRTRQDRGLPKCKGCTCDAPGAAALTAGGRPFSWSFLRGGATVRLLLVAGVLGLLTVGDGFVYLALQDRDGFATQWFPLLYVGTNAVYMLLAAPAGRLADRLGRARVLVWGHALLAGAYVCAAAPFSGAATTVTALVLLGAFYATTDGVLSALTSALVPTAVRGTAIGTAQTVTAVARMAASAGFGVLWYATGRVDALWIAAGALLVAVPVCAYLVRGGRLEPAAPAEETTA</sequence>
<dbReference type="SUPFAM" id="SSF103473">
    <property type="entry name" value="MFS general substrate transporter"/>
    <property type="match status" value="1"/>
</dbReference>
<dbReference type="RefSeq" id="WP_253835023.1">
    <property type="nucleotide sequence ID" value="NZ_JAMTCS010000005.1"/>
</dbReference>
<feature type="transmembrane region" description="Helical" evidence="6">
    <location>
        <begin position="206"/>
        <end position="226"/>
    </location>
</feature>
<dbReference type="CDD" id="cd17370">
    <property type="entry name" value="MFS_MJ1317_like"/>
    <property type="match status" value="1"/>
</dbReference>
<feature type="transmembrane region" description="Helical" evidence="6">
    <location>
        <begin position="372"/>
        <end position="397"/>
    </location>
</feature>
<dbReference type="InterPro" id="IPR020846">
    <property type="entry name" value="MFS_dom"/>
</dbReference>
<keyword evidence="3 6" id="KW-1133">Transmembrane helix</keyword>
<dbReference type="InterPro" id="IPR036259">
    <property type="entry name" value="MFS_trans_sf"/>
</dbReference>
<reference evidence="8" key="1">
    <citation type="submission" date="2022-06" db="EMBL/GenBank/DDBJ databases">
        <title>Genomic Encyclopedia of Archaeal and Bacterial Type Strains, Phase II (KMG-II): from individual species to whole genera.</title>
        <authorList>
            <person name="Goeker M."/>
        </authorList>
    </citation>
    <scope>NUCLEOTIDE SEQUENCE</scope>
    <source>
        <strain evidence="8">DSM 26652</strain>
    </source>
</reference>
<evidence type="ECO:0000313" key="8">
    <source>
        <dbReference type="EMBL" id="MCP2264523.1"/>
    </source>
</evidence>
<feature type="transmembrane region" description="Helical" evidence="6">
    <location>
        <begin position="180"/>
        <end position="200"/>
    </location>
</feature>
<dbReference type="PANTHER" id="PTHR23518">
    <property type="entry name" value="C-METHYLTRANSFERASE"/>
    <property type="match status" value="1"/>
</dbReference>
<dbReference type="GO" id="GO:0022857">
    <property type="term" value="F:transmembrane transporter activity"/>
    <property type="evidence" value="ECO:0007669"/>
    <property type="project" value="InterPro"/>
</dbReference>
<feature type="transmembrane region" description="Helical" evidence="6">
    <location>
        <begin position="409"/>
        <end position="430"/>
    </location>
</feature>
<evidence type="ECO:0000256" key="4">
    <source>
        <dbReference type="ARBA" id="ARBA00023136"/>
    </source>
</evidence>
<feature type="domain" description="Major facilitator superfamily (MFS) profile" evidence="7">
    <location>
        <begin position="48"/>
        <end position="459"/>
    </location>
</feature>
<feature type="transmembrane region" description="Helical" evidence="6">
    <location>
        <begin position="65"/>
        <end position="88"/>
    </location>
</feature>
<feature type="transmembrane region" description="Helical" evidence="6">
    <location>
        <begin position="315"/>
        <end position="334"/>
    </location>
</feature>
<proteinExistence type="predicted"/>
<evidence type="ECO:0000256" key="1">
    <source>
        <dbReference type="ARBA" id="ARBA00004651"/>
    </source>
</evidence>
<keyword evidence="4 6" id="KW-0472">Membrane</keyword>
<comment type="subcellular location">
    <subcellularLocation>
        <location evidence="1">Cell membrane</location>
        <topology evidence="1">Multi-pass membrane protein</topology>
    </subcellularLocation>
</comment>